<comment type="subcellular location">
    <subcellularLocation>
        <location evidence="1">Membrane</location>
        <topology evidence="1">Multi-pass membrane protein</topology>
    </subcellularLocation>
</comment>
<keyword evidence="4 6" id="KW-0472">Membrane</keyword>
<feature type="transmembrane region" description="Helical" evidence="6">
    <location>
        <begin position="78"/>
        <end position="98"/>
    </location>
</feature>
<comment type="caution">
    <text evidence="8">The sequence shown here is derived from an EMBL/GenBank/DDBJ whole genome shotgun (WGS) entry which is preliminary data.</text>
</comment>
<dbReference type="InterPro" id="IPR052337">
    <property type="entry name" value="SAT4-like"/>
</dbReference>
<name>A0A0F0IF91_ASPPU</name>
<feature type="transmembrane region" description="Helical" evidence="6">
    <location>
        <begin position="271"/>
        <end position="292"/>
    </location>
</feature>
<dbReference type="PANTHER" id="PTHR33048:SF160">
    <property type="entry name" value="SAT4 FAMILY MEMBRANE PROTEIN"/>
    <property type="match status" value="1"/>
</dbReference>
<dbReference type="InterPro" id="IPR049326">
    <property type="entry name" value="Rhodopsin_dom_fungi"/>
</dbReference>
<evidence type="ECO:0000259" key="7">
    <source>
        <dbReference type="Pfam" id="PF20684"/>
    </source>
</evidence>
<dbReference type="PANTHER" id="PTHR33048">
    <property type="entry name" value="PTH11-LIKE INTEGRAL MEMBRANE PROTEIN (AFU_ORTHOLOGUE AFUA_5G11245)"/>
    <property type="match status" value="1"/>
</dbReference>
<feature type="transmembrane region" description="Helical" evidence="6">
    <location>
        <begin position="153"/>
        <end position="178"/>
    </location>
</feature>
<comment type="similarity">
    <text evidence="5">Belongs to the SAT4 family.</text>
</comment>
<organism evidence="8 9">
    <name type="scientific">Aspergillus parasiticus (strain ATCC 56775 / NRRL 5862 / SRRC 143 / SU-1)</name>
    <dbReference type="NCBI Taxonomy" id="1403190"/>
    <lineage>
        <taxon>Eukaryota</taxon>
        <taxon>Fungi</taxon>
        <taxon>Dikarya</taxon>
        <taxon>Ascomycota</taxon>
        <taxon>Pezizomycotina</taxon>
        <taxon>Eurotiomycetes</taxon>
        <taxon>Eurotiomycetidae</taxon>
        <taxon>Eurotiales</taxon>
        <taxon>Aspergillaceae</taxon>
        <taxon>Aspergillus</taxon>
        <taxon>Aspergillus subgen. Circumdati</taxon>
    </lineage>
</organism>
<evidence type="ECO:0000256" key="6">
    <source>
        <dbReference type="SAM" id="Phobius"/>
    </source>
</evidence>
<evidence type="ECO:0000313" key="8">
    <source>
        <dbReference type="EMBL" id="KJK64478.1"/>
    </source>
</evidence>
<keyword evidence="2 6" id="KW-0812">Transmembrane</keyword>
<evidence type="ECO:0000256" key="2">
    <source>
        <dbReference type="ARBA" id="ARBA00022692"/>
    </source>
</evidence>
<feature type="transmembrane region" description="Helical" evidence="6">
    <location>
        <begin position="110"/>
        <end position="133"/>
    </location>
</feature>
<evidence type="ECO:0000256" key="1">
    <source>
        <dbReference type="ARBA" id="ARBA00004141"/>
    </source>
</evidence>
<dbReference type="Pfam" id="PF20684">
    <property type="entry name" value="Fung_rhodopsin"/>
    <property type="match status" value="1"/>
</dbReference>
<dbReference type="EMBL" id="JZEE01000397">
    <property type="protein sequence ID" value="KJK64478.1"/>
    <property type="molecule type" value="Genomic_DNA"/>
</dbReference>
<keyword evidence="3 6" id="KW-1133">Transmembrane helix</keyword>
<evidence type="ECO:0000256" key="4">
    <source>
        <dbReference type="ARBA" id="ARBA00023136"/>
    </source>
</evidence>
<evidence type="ECO:0000256" key="3">
    <source>
        <dbReference type="ARBA" id="ARBA00022989"/>
    </source>
</evidence>
<feature type="domain" description="Rhodopsin" evidence="7">
    <location>
        <begin position="95"/>
        <end position="293"/>
    </location>
</feature>
<reference evidence="8 9" key="1">
    <citation type="submission" date="2015-02" db="EMBL/GenBank/DDBJ databases">
        <title>Draft genome sequence of Aspergillus parasiticus SU-1.</title>
        <authorList>
            <person name="Yu J."/>
            <person name="Fedorova N."/>
            <person name="Yin Y."/>
            <person name="Losada L."/>
            <person name="Zafar N."/>
            <person name="Taujale R."/>
            <person name="Ehrlich K.C."/>
            <person name="Bhatnagar D."/>
            <person name="Cleveland T.E."/>
            <person name="Bennett J.W."/>
            <person name="Nierman W.C."/>
        </authorList>
    </citation>
    <scope>NUCLEOTIDE SEQUENCE [LARGE SCALE GENOMIC DNA]</scope>
    <source>
        <strain evidence="9">ATCC 56775 / NRRL 5862 / SRRC 143 / SU-1</strain>
    </source>
</reference>
<dbReference type="GO" id="GO:0016020">
    <property type="term" value="C:membrane"/>
    <property type="evidence" value="ECO:0007669"/>
    <property type="project" value="UniProtKB-SubCell"/>
</dbReference>
<protein>
    <recommendedName>
        <fullName evidence="7">Rhodopsin domain-containing protein</fullName>
    </recommendedName>
</protein>
<proteinExistence type="inferred from homology"/>
<evidence type="ECO:0000256" key="5">
    <source>
        <dbReference type="ARBA" id="ARBA00038359"/>
    </source>
</evidence>
<accession>A0A0F0IF91</accession>
<dbReference type="Proteomes" id="UP000033540">
    <property type="component" value="Unassembled WGS sequence"/>
</dbReference>
<sequence length="323" mass="36282">MSNGQIKPTKNMARAVQDEAGSCNDTAGSSIFWAYFGKSTRISSCNATMWCKHPVSHCGQNVSMTACSQPVRDHTKVVSIAGVVGGVIAFIAFVLRIMARMKCCGGEFGLDDWTMAVTMLLVIALSSLSVVLADTGLSKDIWTLPFDNITRILKIYFFDECLYLIILPLTKISILFFYWRVFPKRSFRNAVYTVISLNVCYMIAFVLISVFQCRPLGGAWLHWDKEDQYQCNDINAQGWAAAVFNMVLDLVVMTMPLCELYHLKLSLRKKLFVMCMFSLGVFVTLVSILRLMSHLLLKSLSGPAIRLISEIPSINNAFQFWKP</sequence>
<dbReference type="STRING" id="1403190.A0A0F0IF91"/>
<dbReference type="AlphaFoldDB" id="A0A0F0IF91"/>
<feature type="transmembrane region" description="Helical" evidence="6">
    <location>
        <begin position="190"/>
        <end position="211"/>
    </location>
</feature>
<dbReference type="OrthoDB" id="2496787at2759"/>
<evidence type="ECO:0000313" key="9">
    <source>
        <dbReference type="Proteomes" id="UP000033540"/>
    </source>
</evidence>
<gene>
    <name evidence="8" type="ORF">P875_00011275</name>
</gene>